<keyword evidence="1" id="KW-0812">Transmembrane</keyword>
<evidence type="ECO:0008006" key="4">
    <source>
        <dbReference type="Google" id="ProtNLM"/>
    </source>
</evidence>
<sequence>MTNKRNIFSRFFRVLVMLHKIPYAYFTEWNNRRKRKALAAGIYFLSILPEFVLLAGTFLAARGQDGYVHLVNVPQKVVCYGLAGLAVLLSAIPLGFFDDKKICKEVRQELRERPRYWKRAIVVYWAVIVAMVVAANIVFPAFSDKTMPVESGLEWTEDMDF</sequence>
<proteinExistence type="predicted"/>
<dbReference type="EMBL" id="JGDJ01000111">
    <property type="protein sequence ID" value="EXZ30914.1"/>
    <property type="molecule type" value="Genomic_DNA"/>
</dbReference>
<keyword evidence="1" id="KW-0472">Membrane</keyword>
<gene>
    <name evidence="2" type="ORF">M136_5329</name>
</gene>
<evidence type="ECO:0000256" key="1">
    <source>
        <dbReference type="SAM" id="Phobius"/>
    </source>
</evidence>
<dbReference type="RefSeq" id="WP_230584056.1">
    <property type="nucleotide sequence ID" value="NZ_JGDJ01000111.1"/>
</dbReference>
<comment type="caution">
    <text evidence="2">The sequence shown here is derived from an EMBL/GenBank/DDBJ whole genome shotgun (WGS) entry which is preliminary data.</text>
</comment>
<organism evidence="2 3">
    <name type="scientific">Bacteroides fragilis str. S36L11</name>
    <dbReference type="NCBI Taxonomy" id="1339327"/>
    <lineage>
        <taxon>Bacteria</taxon>
        <taxon>Pseudomonadati</taxon>
        <taxon>Bacteroidota</taxon>
        <taxon>Bacteroidia</taxon>
        <taxon>Bacteroidales</taxon>
        <taxon>Bacteroidaceae</taxon>
        <taxon>Bacteroides</taxon>
    </lineage>
</organism>
<reference evidence="2 3" key="1">
    <citation type="submission" date="2014-02" db="EMBL/GenBank/DDBJ databases">
        <authorList>
            <person name="Sears C."/>
            <person name="Carroll K."/>
            <person name="Sack B.R."/>
            <person name="Qadri F."/>
            <person name="Myers L.L."/>
            <person name="Chung G.-T."/>
            <person name="Escheverria P."/>
            <person name="Fraser C.M."/>
            <person name="Sadzewicz L."/>
            <person name="Shefchek K.A."/>
            <person name="Tallon L."/>
            <person name="Das S.P."/>
            <person name="Daugherty S."/>
            <person name="Mongodin E.F."/>
        </authorList>
    </citation>
    <scope>NUCLEOTIDE SEQUENCE [LARGE SCALE GENOMIC DNA]</scope>
    <source>
        <strain evidence="2 3">S36L11</strain>
    </source>
</reference>
<feature type="transmembrane region" description="Helical" evidence="1">
    <location>
        <begin position="121"/>
        <end position="142"/>
    </location>
</feature>
<name>A0A015Z7R9_BACFG</name>
<keyword evidence="1" id="KW-1133">Transmembrane helix</keyword>
<evidence type="ECO:0000313" key="2">
    <source>
        <dbReference type="EMBL" id="EXZ30914.1"/>
    </source>
</evidence>
<protein>
    <recommendedName>
        <fullName evidence="4">Transmembrane protein</fullName>
    </recommendedName>
</protein>
<evidence type="ECO:0000313" key="3">
    <source>
        <dbReference type="Proteomes" id="UP000022082"/>
    </source>
</evidence>
<feature type="transmembrane region" description="Helical" evidence="1">
    <location>
        <begin position="37"/>
        <end position="60"/>
    </location>
</feature>
<accession>A0A015Z7R9</accession>
<dbReference type="PATRIC" id="fig|1339327.3.peg.545"/>
<dbReference type="Proteomes" id="UP000022082">
    <property type="component" value="Unassembled WGS sequence"/>
</dbReference>
<feature type="transmembrane region" description="Helical" evidence="1">
    <location>
        <begin position="80"/>
        <end position="97"/>
    </location>
</feature>
<dbReference type="AlphaFoldDB" id="A0A015Z7R9"/>